<dbReference type="SMART" id="SM00257">
    <property type="entry name" value="LysM"/>
    <property type="match status" value="1"/>
</dbReference>
<evidence type="ECO:0000256" key="5">
    <source>
        <dbReference type="SAM" id="SignalP"/>
    </source>
</evidence>
<accession>C7G3I3</accession>
<dbReference type="AlphaFoldDB" id="C7G3I3"/>
<dbReference type="CAZy" id="GH18">
    <property type="family name" value="Glycoside Hydrolase Family 18"/>
</dbReference>
<dbReference type="Pfam" id="PF00704">
    <property type="entry name" value="Glyco_hydro_18"/>
    <property type="match status" value="1"/>
</dbReference>
<dbReference type="PRINTS" id="PR00551">
    <property type="entry name" value="2SGLOBULIN"/>
</dbReference>
<organism evidence="8">
    <name type="scientific">Equisetum arvense</name>
    <name type="common">Field horsetail</name>
    <name type="synonym">Common horsetail</name>
    <dbReference type="NCBI Taxonomy" id="3258"/>
    <lineage>
        <taxon>Eukaryota</taxon>
        <taxon>Viridiplantae</taxon>
        <taxon>Streptophyta</taxon>
        <taxon>Embryophyta</taxon>
        <taxon>Tracheophyta</taxon>
        <taxon>Polypodiopsida</taxon>
        <taxon>Equisetidae</taxon>
        <taxon>Equisetales</taxon>
        <taxon>Equisetaceae</taxon>
        <taxon>Equisetum</taxon>
    </lineage>
</organism>
<reference evidence="9" key="2">
    <citation type="journal article" date="2022" name="Plant Sci.">
        <title>Structure, mechanism, and phylogeny of LysM-chitinase conjugates specifically found in fern plants.</title>
        <authorList>
            <person name="Kitaoku Y."/>
            <person name="Taira T."/>
            <person name="Numata T."/>
            <person name="Ohnuma T."/>
            <person name="Fukamizo T."/>
        </authorList>
    </citation>
    <scope>X-RAY CRYSTALLOGRAPHY (2.50 ANGSTROMS) OF 29-78</scope>
    <scope>DISULFIDE BONDS</scope>
</reference>
<evidence type="ECO:0007829" key="9">
    <source>
        <dbReference type="PDB" id="5BUM"/>
    </source>
</evidence>
<reference evidence="8" key="1">
    <citation type="submission" date="2009-05" db="EMBL/GenBank/DDBJ databases">
        <title>Molecular cloning of chitinase-A from Equisetum arvense.</title>
        <authorList>
            <person name="Taira T."/>
            <person name="Inamine S."/>
            <person name="Onaga S."/>
        </authorList>
    </citation>
    <scope>NUCLEOTIDE SEQUENCE</scope>
</reference>
<feature type="domain" description="LysM" evidence="6">
    <location>
        <begin position="32"/>
        <end position="76"/>
    </location>
</feature>
<dbReference type="InterPro" id="IPR036779">
    <property type="entry name" value="LysM_dom_sf"/>
</dbReference>
<dbReference type="SUPFAM" id="SSF51445">
    <property type="entry name" value="(Trans)glycosidases"/>
    <property type="match status" value="1"/>
</dbReference>
<evidence type="ECO:0000256" key="3">
    <source>
        <dbReference type="RuleBase" id="RU000489"/>
    </source>
</evidence>
<sequence>MAGLSSLVTLALTVLLILQHQSIMQANGACTSYYTVKSGDICYNIAQTYGIDVATLQSYNPGLQCDNLQIGQQLCVADDGQTPVPSPPTGNGKIFEEYIGAMWNGVKFSNVPVNDAIDTFNFILAFAIDYTQDGSASTNGQFSTFWDSSLTPDNVKAIKAQHSNVKVMVSLGGDTVHSQYVYFNPTSVDLWVSNAVSSLTTIIQQYGLDGIDIDYEHFQSTNEQFASAIGQLITQLKNNNVISVATIAPFPNVQQQYSALWSQYSSVIDYVNFQFYSYGEITASDYVTYYGQAVSAFPGGKVLASFSTSNAGTSTTPSTAISAAQQLQQSGNLAGIFIWCADNSLDNFQYEQQAQSILVAN</sequence>
<dbReference type="InterPro" id="IPR018392">
    <property type="entry name" value="LysM"/>
</dbReference>
<dbReference type="PANTHER" id="PTHR46476">
    <property type="entry name" value="CHITINASE 2-LIKE"/>
    <property type="match status" value="1"/>
</dbReference>
<dbReference type="PROSITE" id="PS51910">
    <property type="entry name" value="GH18_2"/>
    <property type="match status" value="1"/>
</dbReference>
<dbReference type="PDBsum" id="5BUM"/>
<dbReference type="InterPro" id="IPR001579">
    <property type="entry name" value="Glyco_hydro_18_chit_AS"/>
</dbReference>
<dbReference type="PDB" id="5BUM">
    <property type="method" value="X-ray"/>
    <property type="resolution" value="2.50 A"/>
    <property type="chains" value="A/B=29-78"/>
</dbReference>
<evidence type="ECO:0000259" key="7">
    <source>
        <dbReference type="PROSITE" id="PS51910"/>
    </source>
</evidence>
<dbReference type="SMR" id="C7G3I3"/>
<dbReference type="EMBL" id="AB500946">
    <property type="protein sequence ID" value="BAI22848.1"/>
    <property type="molecule type" value="mRNA"/>
</dbReference>
<feature type="domain" description="GH18" evidence="7">
    <location>
        <begin position="97"/>
        <end position="361"/>
    </location>
</feature>
<dbReference type="PANTHER" id="PTHR46476:SF15">
    <property type="entry name" value="1, PUTATIVE, EXPRESSED-RELATED"/>
    <property type="match status" value="1"/>
</dbReference>
<evidence type="ECO:0000313" key="8">
    <source>
        <dbReference type="EMBL" id="BAI22848.1"/>
    </source>
</evidence>
<feature type="chain" id="PRO_5002977345" evidence="5">
    <location>
        <begin position="29"/>
        <end position="361"/>
    </location>
</feature>
<feature type="disulfide bond" evidence="9">
    <location>
        <begin position="42"/>
        <end position="65"/>
    </location>
</feature>
<dbReference type="PROSITE" id="PS51782">
    <property type="entry name" value="LYSM"/>
    <property type="match status" value="1"/>
</dbReference>
<dbReference type="GO" id="GO:0005975">
    <property type="term" value="P:carbohydrate metabolic process"/>
    <property type="evidence" value="ECO:0007669"/>
    <property type="project" value="InterPro"/>
</dbReference>
<evidence type="ECO:0000256" key="1">
    <source>
        <dbReference type="ARBA" id="ARBA00022801"/>
    </source>
</evidence>
<keyword evidence="2 3" id="KW-0326">Glycosidase</keyword>
<keyword evidence="9" id="KW-0002">3D-structure</keyword>
<proteinExistence type="evidence at protein level"/>
<keyword evidence="1 3" id="KW-0378">Hydrolase</keyword>
<dbReference type="CAZy" id="CBM50">
    <property type="family name" value="Carbohydrate-Binding Module Family 50"/>
</dbReference>
<dbReference type="SUPFAM" id="SSF54106">
    <property type="entry name" value="LysM domain"/>
    <property type="match status" value="1"/>
</dbReference>
<dbReference type="Gene3D" id="3.10.350.10">
    <property type="entry name" value="LysM domain"/>
    <property type="match status" value="1"/>
</dbReference>
<name>C7G3I3_EQUAR</name>
<feature type="signal peptide" evidence="5">
    <location>
        <begin position="1"/>
        <end position="28"/>
    </location>
</feature>
<evidence type="ECO:0000256" key="2">
    <source>
        <dbReference type="ARBA" id="ARBA00023295"/>
    </source>
</evidence>
<protein>
    <submittedName>
        <fullName evidence="8">Chitinase A</fullName>
    </submittedName>
</protein>
<dbReference type="CDD" id="cd00118">
    <property type="entry name" value="LysM"/>
    <property type="match status" value="1"/>
</dbReference>
<dbReference type="InterPro" id="IPR000677">
    <property type="entry name" value="Chitinase-like"/>
</dbReference>
<feature type="disulfide bond" evidence="9">
    <location>
        <begin position="30"/>
        <end position="75"/>
    </location>
</feature>
<dbReference type="Pfam" id="PF01476">
    <property type="entry name" value="LysM"/>
    <property type="match status" value="1"/>
</dbReference>
<comment type="similarity">
    <text evidence="4">Belongs to the glycosyl hydrolase 18 family.</text>
</comment>
<dbReference type="CDD" id="cd06544">
    <property type="entry name" value="GH18_narbonin"/>
    <property type="match status" value="1"/>
</dbReference>
<dbReference type="Gene3D" id="3.20.20.80">
    <property type="entry name" value="Glycosidases"/>
    <property type="match status" value="1"/>
</dbReference>
<evidence type="ECO:0000259" key="6">
    <source>
        <dbReference type="PROSITE" id="PS51782"/>
    </source>
</evidence>
<dbReference type="GO" id="GO:0004553">
    <property type="term" value="F:hydrolase activity, hydrolyzing O-glycosyl compounds"/>
    <property type="evidence" value="ECO:0007669"/>
    <property type="project" value="InterPro"/>
</dbReference>
<dbReference type="PROSITE" id="PS01095">
    <property type="entry name" value="GH18_1"/>
    <property type="match status" value="1"/>
</dbReference>
<gene>
    <name evidence="8" type="primary">eachiA</name>
</gene>
<keyword evidence="5" id="KW-0732">Signal</keyword>
<evidence type="ECO:0000256" key="4">
    <source>
        <dbReference type="RuleBase" id="RU004453"/>
    </source>
</evidence>
<dbReference type="InterPro" id="IPR017853">
    <property type="entry name" value="GH"/>
</dbReference>
<dbReference type="InterPro" id="IPR001223">
    <property type="entry name" value="Glyco_hydro18_cat"/>
</dbReference>